<evidence type="ECO:0000313" key="2">
    <source>
        <dbReference type="Proteomes" id="UP000735302"/>
    </source>
</evidence>
<dbReference type="Proteomes" id="UP000735302">
    <property type="component" value="Unassembled WGS sequence"/>
</dbReference>
<name>A0AAV3Y982_9GAST</name>
<accession>A0AAV3Y982</accession>
<sequence length="87" mass="9895">MKNEVKDGRRIHSDQPIEWTLGVTLTKDICTATSNSDRSTACGLLHSKFHNITPFVSSTREYDASPTRIRTQKLQIMSRTLKHHDNA</sequence>
<comment type="caution">
    <text evidence="1">The sequence shown here is derived from an EMBL/GenBank/DDBJ whole genome shotgun (WGS) entry which is preliminary data.</text>
</comment>
<keyword evidence="2" id="KW-1185">Reference proteome</keyword>
<evidence type="ECO:0000313" key="1">
    <source>
        <dbReference type="EMBL" id="GFN79498.1"/>
    </source>
</evidence>
<reference evidence="1 2" key="1">
    <citation type="journal article" date="2021" name="Elife">
        <title>Chloroplast acquisition without the gene transfer in kleptoplastic sea slugs, Plakobranchus ocellatus.</title>
        <authorList>
            <person name="Maeda T."/>
            <person name="Takahashi S."/>
            <person name="Yoshida T."/>
            <person name="Shimamura S."/>
            <person name="Takaki Y."/>
            <person name="Nagai Y."/>
            <person name="Toyoda A."/>
            <person name="Suzuki Y."/>
            <person name="Arimoto A."/>
            <person name="Ishii H."/>
            <person name="Satoh N."/>
            <person name="Nishiyama T."/>
            <person name="Hasebe M."/>
            <person name="Maruyama T."/>
            <person name="Minagawa J."/>
            <person name="Obokata J."/>
            <person name="Shigenobu S."/>
        </authorList>
    </citation>
    <scope>NUCLEOTIDE SEQUENCE [LARGE SCALE GENOMIC DNA]</scope>
</reference>
<protein>
    <submittedName>
        <fullName evidence="1">Uncharacterized protein</fullName>
    </submittedName>
</protein>
<dbReference type="AlphaFoldDB" id="A0AAV3Y982"/>
<organism evidence="1 2">
    <name type="scientific">Plakobranchus ocellatus</name>
    <dbReference type="NCBI Taxonomy" id="259542"/>
    <lineage>
        <taxon>Eukaryota</taxon>
        <taxon>Metazoa</taxon>
        <taxon>Spiralia</taxon>
        <taxon>Lophotrochozoa</taxon>
        <taxon>Mollusca</taxon>
        <taxon>Gastropoda</taxon>
        <taxon>Heterobranchia</taxon>
        <taxon>Euthyneura</taxon>
        <taxon>Panpulmonata</taxon>
        <taxon>Sacoglossa</taxon>
        <taxon>Placobranchoidea</taxon>
        <taxon>Plakobranchidae</taxon>
        <taxon>Plakobranchus</taxon>
    </lineage>
</organism>
<gene>
    <name evidence="1" type="ORF">PoB_000600400</name>
</gene>
<dbReference type="EMBL" id="BLXT01000663">
    <property type="protein sequence ID" value="GFN79498.1"/>
    <property type="molecule type" value="Genomic_DNA"/>
</dbReference>
<proteinExistence type="predicted"/>